<dbReference type="GO" id="GO:0004252">
    <property type="term" value="F:serine-type endopeptidase activity"/>
    <property type="evidence" value="ECO:0007669"/>
    <property type="project" value="InterPro"/>
</dbReference>
<name>A0A1S4EG99_DIACI</name>
<dbReference type="InterPro" id="IPR043504">
    <property type="entry name" value="Peptidase_S1_PA_chymotrypsin"/>
</dbReference>
<sequence length="184" mass="20136">MFVTPSLKPVVKTISLKHCLNYCKFPAGVGYVSGGTNSNLHEFPHMGALGYESTQDRSVIGWNNCGGTLISRTFVLTAAHCIDSSLGPPSYVRLGEHDLSRTNEGARPVDYSVLRVIVHPDYNPTLSNYNDIALLQLRTRVNFTQYIRPACLHHRDVKGETDGKNLTEAVVTGWGNTGFADAPS</sequence>
<dbReference type="SUPFAM" id="SSF50494">
    <property type="entry name" value="Trypsin-like serine proteases"/>
    <property type="match status" value="1"/>
</dbReference>
<proteinExistence type="inferred from homology"/>
<dbReference type="KEGG" id="dci:103512902"/>
<dbReference type="RefSeq" id="XP_017301087.1">
    <property type="nucleotide sequence ID" value="XM_017445598.2"/>
</dbReference>
<comment type="similarity">
    <text evidence="4">Belongs to the peptidase S1 family. CLIP subfamily.</text>
</comment>
<evidence type="ECO:0000313" key="7">
    <source>
        <dbReference type="RefSeq" id="XP_017301087.1"/>
    </source>
</evidence>
<evidence type="ECO:0000256" key="3">
    <source>
        <dbReference type="ARBA" id="ARBA00023180"/>
    </source>
</evidence>
<dbReference type="InterPro" id="IPR018114">
    <property type="entry name" value="TRYPSIN_HIS"/>
</dbReference>
<dbReference type="STRING" id="121845.A0A1S4EG99"/>
<evidence type="ECO:0000313" key="6">
    <source>
        <dbReference type="Proteomes" id="UP000079169"/>
    </source>
</evidence>
<dbReference type="AlphaFoldDB" id="A0A1S4EG99"/>
<evidence type="ECO:0000256" key="4">
    <source>
        <dbReference type="ARBA" id="ARBA00024195"/>
    </source>
</evidence>
<reference evidence="7" key="1">
    <citation type="submission" date="2025-08" db="UniProtKB">
        <authorList>
            <consortium name="RefSeq"/>
        </authorList>
    </citation>
    <scope>IDENTIFICATION</scope>
</reference>
<dbReference type="GeneID" id="103512902"/>
<dbReference type="GO" id="GO:0006508">
    <property type="term" value="P:proteolysis"/>
    <property type="evidence" value="ECO:0007669"/>
    <property type="project" value="InterPro"/>
</dbReference>
<dbReference type="PROSITE" id="PS00134">
    <property type="entry name" value="TRYPSIN_HIS"/>
    <property type="match status" value="1"/>
</dbReference>
<dbReference type="PaxDb" id="121845-A0A1S4EG99"/>
<organism evidence="6 7">
    <name type="scientific">Diaphorina citri</name>
    <name type="common">Asian citrus psyllid</name>
    <dbReference type="NCBI Taxonomy" id="121845"/>
    <lineage>
        <taxon>Eukaryota</taxon>
        <taxon>Metazoa</taxon>
        <taxon>Ecdysozoa</taxon>
        <taxon>Arthropoda</taxon>
        <taxon>Hexapoda</taxon>
        <taxon>Insecta</taxon>
        <taxon>Pterygota</taxon>
        <taxon>Neoptera</taxon>
        <taxon>Paraneoptera</taxon>
        <taxon>Hemiptera</taxon>
        <taxon>Sternorrhyncha</taxon>
        <taxon>Psylloidea</taxon>
        <taxon>Psyllidae</taxon>
        <taxon>Diaphorininae</taxon>
        <taxon>Diaphorina</taxon>
    </lineage>
</organism>
<dbReference type="Proteomes" id="UP000079169">
    <property type="component" value="Unplaced"/>
</dbReference>
<protein>
    <submittedName>
        <fullName evidence="7">Serine protease snake-like isoform X2</fullName>
    </submittedName>
</protein>
<evidence type="ECO:0000256" key="1">
    <source>
        <dbReference type="ARBA" id="ARBA00022729"/>
    </source>
</evidence>
<dbReference type="PRINTS" id="PR00722">
    <property type="entry name" value="CHYMOTRYPSIN"/>
</dbReference>
<gene>
    <name evidence="7" type="primary">LOC103512902</name>
</gene>
<evidence type="ECO:0000256" key="2">
    <source>
        <dbReference type="ARBA" id="ARBA00023157"/>
    </source>
</evidence>
<dbReference type="PROSITE" id="PS50240">
    <property type="entry name" value="TRYPSIN_DOM"/>
    <property type="match status" value="1"/>
</dbReference>
<keyword evidence="1" id="KW-0732">Signal</keyword>
<dbReference type="PANTHER" id="PTHR24252:SF7">
    <property type="entry name" value="HYALIN"/>
    <property type="match status" value="1"/>
</dbReference>
<dbReference type="InterPro" id="IPR009003">
    <property type="entry name" value="Peptidase_S1_PA"/>
</dbReference>
<feature type="domain" description="Peptidase S1" evidence="5">
    <location>
        <begin position="32"/>
        <end position="184"/>
    </location>
</feature>
<dbReference type="Pfam" id="PF00089">
    <property type="entry name" value="Trypsin"/>
    <property type="match status" value="1"/>
</dbReference>
<dbReference type="InterPro" id="IPR001314">
    <property type="entry name" value="Peptidase_S1A"/>
</dbReference>
<dbReference type="PANTHER" id="PTHR24252">
    <property type="entry name" value="ACROSIN-RELATED"/>
    <property type="match status" value="1"/>
</dbReference>
<dbReference type="FunFam" id="2.40.10.10:FF:000028">
    <property type="entry name" value="Serine protease easter"/>
    <property type="match status" value="1"/>
</dbReference>
<evidence type="ECO:0000259" key="5">
    <source>
        <dbReference type="PROSITE" id="PS50240"/>
    </source>
</evidence>
<dbReference type="SMART" id="SM00020">
    <property type="entry name" value="Tryp_SPc"/>
    <property type="match status" value="1"/>
</dbReference>
<dbReference type="InterPro" id="IPR001254">
    <property type="entry name" value="Trypsin_dom"/>
</dbReference>
<dbReference type="Gene3D" id="2.40.10.10">
    <property type="entry name" value="Trypsin-like serine proteases"/>
    <property type="match status" value="1"/>
</dbReference>
<keyword evidence="2" id="KW-1015">Disulfide bond</keyword>
<accession>A0A1S4EG99</accession>
<keyword evidence="3" id="KW-0325">Glycoprotein</keyword>
<keyword evidence="6" id="KW-1185">Reference proteome</keyword>
<dbReference type="CDD" id="cd00190">
    <property type="entry name" value="Tryp_SPc"/>
    <property type="match status" value="1"/>
</dbReference>